<proteinExistence type="inferred from homology"/>
<protein>
    <submittedName>
        <fullName evidence="6">Unannotated protein</fullName>
    </submittedName>
</protein>
<feature type="compositionally biased region" description="Low complexity" evidence="4">
    <location>
        <begin position="11"/>
        <end position="23"/>
    </location>
</feature>
<dbReference type="Gene3D" id="3.40.50.2020">
    <property type="match status" value="1"/>
</dbReference>
<dbReference type="InterPro" id="IPR050137">
    <property type="entry name" value="PyrR_bifunctional"/>
</dbReference>
<dbReference type="PANTHER" id="PTHR11608:SF0">
    <property type="entry name" value="BIFUNCTIONAL PROTEIN PYRR"/>
    <property type="match status" value="1"/>
</dbReference>
<dbReference type="AlphaFoldDB" id="A0A6J7NAA5"/>
<comment type="similarity">
    <text evidence="1">Belongs to the purine/pyrimidine phosphoribosyltransferase family. PyrR subfamily.</text>
</comment>
<name>A0A6J7NAA5_9ZZZZ</name>
<gene>
    <name evidence="6" type="ORF">UFOPK3974_00895</name>
</gene>
<dbReference type="EMBL" id="CAFBOR010000118">
    <property type="protein sequence ID" value="CAB4990281.1"/>
    <property type="molecule type" value="Genomic_DNA"/>
</dbReference>
<feature type="compositionally biased region" description="Polar residues" evidence="4">
    <location>
        <begin position="24"/>
        <end position="44"/>
    </location>
</feature>
<dbReference type="NCBIfam" id="NF003549">
    <property type="entry name" value="PRK05205.1-5"/>
    <property type="match status" value="1"/>
</dbReference>
<evidence type="ECO:0000256" key="1">
    <source>
        <dbReference type="ARBA" id="ARBA00005565"/>
    </source>
</evidence>
<feature type="domain" description="Phosphoribosyltransferase" evidence="5">
    <location>
        <begin position="64"/>
        <end position="195"/>
    </location>
</feature>
<reference evidence="6" key="1">
    <citation type="submission" date="2020-05" db="EMBL/GenBank/DDBJ databases">
        <authorList>
            <person name="Chiriac C."/>
            <person name="Salcher M."/>
            <person name="Ghai R."/>
            <person name="Kavagutti S V."/>
        </authorList>
    </citation>
    <scope>NUCLEOTIDE SEQUENCE</scope>
</reference>
<organism evidence="6">
    <name type="scientific">freshwater metagenome</name>
    <dbReference type="NCBI Taxonomy" id="449393"/>
    <lineage>
        <taxon>unclassified sequences</taxon>
        <taxon>metagenomes</taxon>
        <taxon>ecological metagenomes</taxon>
    </lineage>
</organism>
<dbReference type="Pfam" id="PF00156">
    <property type="entry name" value="Pribosyltran"/>
    <property type="match status" value="1"/>
</dbReference>
<keyword evidence="2" id="KW-0805">Transcription regulation</keyword>
<dbReference type="InterPro" id="IPR000836">
    <property type="entry name" value="PRTase_dom"/>
</dbReference>
<keyword evidence="3" id="KW-0804">Transcription</keyword>
<evidence type="ECO:0000313" key="6">
    <source>
        <dbReference type="EMBL" id="CAB4990281.1"/>
    </source>
</evidence>
<dbReference type="InterPro" id="IPR029057">
    <property type="entry name" value="PRTase-like"/>
</dbReference>
<evidence type="ECO:0000259" key="5">
    <source>
        <dbReference type="Pfam" id="PF00156"/>
    </source>
</evidence>
<evidence type="ECO:0000256" key="4">
    <source>
        <dbReference type="SAM" id="MobiDB-lite"/>
    </source>
</evidence>
<feature type="region of interest" description="Disordered" evidence="4">
    <location>
        <begin position="1"/>
        <end position="49"/>
    </location>
</feature>
<dbReference type="InterPro" id="IPR023050">
    <property type="entry name" value="PyrR"/>
</dbReference>
<evidence type="ECO:0000256" key="2">
    <source>
        <dbReference type="ARBA" id="ARBA00023015"/>
    </source>
</evidence>
<evidence type="ECO:0000256" key="3">
    <source>
        <dbReference type="ARBA" id="ARBA00023163"/>
    </source>
</evidence>
<dbReference type="SUPFAM" id="SSF53271">
    <property type="entry name" value="PRTase-like"/>
    <property type="match status" value="1"/>
</dbReference>
<dbReference type="PANTHER" id="PTHR11608">
    <property type="entry name" value="BIFUNCTIONAL PROTEIN PYRR"/>
    <property type="match status" value="1"/>
</dbReference>
<dbReference type="NCBIfam" id="NF003547">
    <property type="entry name" value="PRK05205.1-3"/>
    <property type="match status" value="1"/>
</dbReference>
<dbReference type="HAMAP" id="MF_01219">
    <property type="entry name" value="PyrR"/>
    <property type="match status" value="1"/>
</dbReference>
<accession>A0A6J7NAA5</accession>
<dbReference type="FunFam" id="3.40.50.2020:FF:000020">
    <property type="entry name" value="Bifunctional protein PyrR"/>
    <property type="match status" value="1"/>
</dbReference>
<sequence length="235" mass="25387">MAESPQEKNLASAHIAASEESSIGDQTPSSGGFSMPQSPQSPQDAESPDVLRTRVFSADDLRRAHTRIAHEIVERNKGAGDVVLVGMHSRGPAIAERLAAAIKSFEGIEVPVGTLDATFYRDDIGMRPVHPAGPTQVPVDITGRVVVLVDDVLFTGRTIRAALDALTELGRPRCVQLAVLVDRGGRELPIRADYVGRNLPTRLAEDVRVRLLETDDVDEDTIELWGPLEALGDDE</sequence>